<keyword evidence="2" id="KW-1185">Reference proteome</keyword>
<dbReference type="CDD" id="cd09729">
    <property type="entry name" value="Cse1_I-E"/>
    <property type="match status" value="1"/>
</dbReference>
<sequence>MSNDAVSFNLMDRPWIPVTMLADGSHRELSIMETLASSNRIRSIDGDIPLQRFALSRMLISMLYSIFGDDLSMEEWRTLFDHGVADPEIMDMIRDYCDEWRSRFDLFDDTAPFYQTAGLHTEKHETSGLERLILDVPNGERFFTTRSGSGLRSMRAAEAARWLVTTQAYDASGIKSGAVGDPRVKGGKGYPIGVAWTGHIGGYLVEGANLWQTLMLNYVSRNVFELGEDPQWNDDVPAWEREPSTPQTVDNLDQPVERTGDTSFFHGPATLMTWQSRRILLAHHDETVTGVLICNGDRIKPQNAHHHEMMTGWRRSDSQEKALKRPLVYMPRKHDPSRALWRGLPSLTRGEEATAGDTTIRPYTLKWLDQVCERRTLPVRLHAFGLVYGNNDAVIDASIDDILDLDLAVITSRDPDLGQLLKDAVNAADAGIAALGNLAANIALCEGVPTDSPRRQAEESGYSAFDEAFRRWVRTIGPDSDLAGLRRDWNHQAKRLLLKLGSQLMAHASPRAIVGRTVTDGKDKTKSTYYDAALVDIWFRSRLNTIFDTQERD</sequence>
<dbReference type="RefSeq" id="WP_125969167.1">
    <property type="nucleotide sequence ID" value="NZ_QXGK01000029.1"/>
</dbReference>
<reference evidence="1 2" key="1">
    <citation type="submission" date="2018-09" db="EMBL/GenBank/DDBJ databases">
        <title>Characterization of the phylogenetic diversity of five novel species belonging to the genus Bifidobacterium.</title>
        <authorList>
            <person name="Lugli G.A."/>
            <person name="Duranti S."/>
            <person name="Milani C."/>
        </authorList>
    </citation>
    <scope>NUCLEOTIDE SEQUENCE [LARGE SCALE GENOMIC DNA]</scope>
    <source>
        <strain evidence="1 2">2033B</strain>
    </source>
</reference>
<evidence type="ECO:0000313" key="2">
    <source>
        <dbReference type="Proteomes" id="UP000287470"/>
    </source>
</evidence>
<gene>
    <name evidence="1" type="ORF">D2E24_1921</name>
</gene>
<comment type="caution">
    <text evidence="1">The sequence shown here is derived from an EMBL/GenBank/DDBJ whole genome shotgun (WGS) entry which is preliminary data.</text>
</comment>
<dbReference type="Pfam" id="PF09481">
    <property type="entry name" value="CRISPR_Cse1"/>
    <property type="match status" value="1"/>
</dbReference>
<dbReference type="OrthoDB" id="3187690at2"/>
<dbReference type="AlphaFoldDB" id="A0A430FE79"/>
<organism evidence="1 2">
    <name type="scientific">Bifidobacterium samirii</name>
    <dbReference type="NCBI Taxonomy" id="2306974"/>
    <lineage>
        <taxon>Bacteria</taxon>
        <taxon>Bacillati</taxon>
        <taxon>Actinomycetota</taxon>
        <taxon>Actinomycetes</taxon>
        <taxon>Bifidobacteriales</taxon>
        <taxon>Bifidobacteriaceae</taxon>
        <taxon>Bifidobacterium</taxon>
    </lineage>
</organism>
<proteinExistence type="predicted"/>
<protein>
    <submittedName>
        <fullName evidence="1">Type I-E CRISPR-associated protein Cse1/CasA</fullName>
    </submittedName>
</protein>
<dbReference type="Proteomes" id="UP000287470">
    <property type="component" value="Unassembled WGS sequence"/>
</dbReference>
<dbReference type="EMBL" id="QXGK01000029">
    <property type="protein sequence ID" value="RSX51081.1"/>
    <property type="molecule type" value="Genomic_DNA"/>
</dbReference>
<dbReference type="InterPro" id="IPR013381">
    <property type="entry name" value="CRISPR-assoc_prot_Cse1"/>
</dbReference>
<evidence type="ECO:0000313" key="1">
    <source>
        <dbReference type="EMBL" id="RSX51081.1"/>
    </source>
</evidence>
<accession>A0A430FE79</accession>
<name>A0A430FE79_9BIFI</name>
<dbReference type="Gene3D" id="1.10.132.100">
    <property type="match status" value="1"/>
</dbReference>
<dbReference type="NCBIfam" id="TIGR02547">
    <property type="entry name" value="casA_cse1"/>
    <property type="match status" value="1"/>
</dbReference>